<dbReference type="InterPro" id="IPR036770">
    <property type="entry name" value="Ankyrin_rpt-contain_sf"/>
</dbReference>
<reference evidence="4" key="1">
    <citation type="submission" date="2018-03" db="EMBL/GenBank/DDBJ databases">
        <authorList>
            <person name="Guldener U."/>
        </authorList>
    </citation>
    <scope>NUCLEOTIDE SEQUENCE</scope>
</reference>
<feature type="repeat" description="ANK" evidence="1">
    <location>
        <begin position="1138"/>
        <end position="1170"/>
    </location>
</feature>
<dbReference type="SUPFAM" id="SSF48403">
    <property type="entry name" value="Ankyrin repeat"/>
    <property type="match status" value="1"/>
</dbReference>
<dbReference type="SMART" id="SM00248">
    <property type="entry name" value="ANK"/>
    <property type="match status" value="12"/>
</dbReference>
<feature type="repeat" description="ANK" evidence="1">
    <location>
        <begin position="1304"/>
        <end position="1336"/>
    </location>
</feature>
<feature type="region of interest" description="Disordered" evidence="2">
    <location>
        <begin position="296"/>
        <end position="430"/>
    </location>
</feature>
<dbReference type="Gene3D" id="1.25.40.20">
    <property type="entry name" value="Ankyrin repeat-containing domain"/>
    <property type="match status" value="4"/>
</dbReference>
<feature type="transmembrane region" description="Helical" evidence="3">
    <location>
        <begin position="435"/>
        <end position="458"/>
    </location>
</feature>
<keyword evidence="5" id="KW-1185">Reference proteome</keyword>
<dbReference type="EMBL" id="ONZQ02000001">
    <property type="protein sequence ID" value="SPN96794.1"/>
    <property type="molecule type" value="Genomic_DNA"/>
</dbReference>
<feature type="repeat" description="ANK" evidence="1">
    <location>
        <begin position="1172"/>
        <end position="1204"/>
    </location>
</feature>
<feature type="region of interest" description="Disordered" evidence="2">
    <location>
        <begin position="554"/>
        <end position="578"/>
    </location>
</feature>
<dbReference type="PANTHER" id="PTHR44207:SF2">
    <property type="entry name" value="REPEAT PROTEIN, PUTATIVE-RELATED"/>
    <property type="match status" value="1"/>
</dbReference>
<protein>
    <submittedName>
        <fullName evidence="4">Uncharacterized protein</fullName>
    </submittedName>
</protein>
<feature type="transmembrane region" description="Helical" evidence="3">
    <location>
        <begin position="14"/>
        <end position="35"/>
    </location>
</feature>
<feature type="compositionally biased region" description="Basic and acidic residues" evidence="2">
    <location>
        <begin position="668"/>
        <end position="679"/>
    </location>
</feature>
<name>A0AAE8MNP1_9PEZI</name>
<sequence length="1338" mass="148278">MQFMSQSMGWADNIVLAMAPLGIITTVVSAIRVGGPSWLKALVGRARENLAVAEADLMSSTSNEVCELWNGRQVVRCMGSAPVVEFICLLPPGGLEKGSKTQPDIEIIDFKTAMRRGDLTEIGCPSKDQEQEPRIPKVAIIGKKMDSVSAAPNISLNCHSYFWRGELRAIAVFGIIIQLGVLAYSGLAAYYPTWKFQKANNPIAGYAYPCTSIGTLVMVAGILLCAHVVEGSTVEKRYQAGNGRQARLVWLQQTKTVSDQFFDSFAIFAEDDRTVITTSHQDKVTISADDKISISESDTISSQRHAQLPDTLYERPQSDRVLGSSPQGDPKRPERPESLEEKPRSDRVPSSSSQKDTQRPESLDEMTSSQMVTRRTTSRGRLLQRLSRVPRVQGKAAGMTDRRITPAAAGDPDCGVSSFQSDTQRKTTGEQDVNTLLATKAVLGTLVGLGGFIIQFIGLRAMHWSASVAQLGAVIVMTTFRAWVRRGLAKPPRCERLSPGFELEWFATTLGDVGGAPWLAAPKSKEDPTRAPKSGKPVMKDWYIVTGGSPGVHQKLGDVTGGDSPKAQTEINSDASKAQTVIDNDTSEEQTAKNNDTLKEQRVNSNVRSKAQTVMELMRDIARYAGSDSQSIHLRLRKREGHWKVYSDEINAVLSLWLYSAYGLERDRGQEQQRKEAVRGRHRHKDEDEWLREEGSREKGSLRLLGSTSRALRRDLQWWIPRGIARVIEVKEAKDNEDKDNADNKENEAVKLEVQNHRIVGCGSNSNRSQHLDGRTRYNSWEMPTRFDSEDMQAGDGETENTLLATESQDSLQMVFAQDIFSAFMWAMAKTMLPIEDECEIRPDGTGGHDGWKLFTLWGDKLSKMVHDIQNTGLGSLDQVYLSIIPPLSVQHRLPRVEAIIDLARQQARQHERLQQWRVAGDDFSHKSLGIQLAVAKDIHNWTVLHYAAVSGDSAIINWLLKYEPYYINAQDLTEWTPLHYACERNNELVVKDLIQKGAGLDTHGRDGIAPLHNAAMKGHRKVVRTLIEAGADIDVLDASRHTPLLWAAYRGHTTVVDELWKDANIKLRGHSGLTAMHLAVIGGGEEVVRLLVKLGADMDVKDHFGRTPLHHATKNGNETMVRILIEFGVDKDTMDNKGQTPLHYAARDGLKAMVGLLIELGADKEAQKRYKSRTPLYYVIENGHEDVVRLLIELGVNKEAKGYHGWTPLIYAAQRGLGAMVRLLIDLGADKDAKGIDGRTPLHQAAWAGHEAVVRILIELGADKDTKDKSDGTPLRNAALTEHEAVVRILIELGADKDAKDNSGETPLRQAARRGNKDVVRILIELGADMNAEDKRG</sequence>
<evidence type="ECO:0000256" key="1">
    <source>
        <dbReference type="PROSITE-ProRule" id="PRU00023"/>
    </source>
</evidence>
<feature type="repeat" description="ANK" evidence="1">
    <location>
        <begin position="1105"/>
        <end position="1137"/>
    </location>
</feature>
<dbReference type="PANTHER" id="PTHR44207">
    <property type="entry name" value="SURFACE ANTIGEN BSPA-LIKE-RELATED"/>
    <property type="match status" value="1"/>
</dbReference>
<feature type="transmembrane region" description="Helical" evidence="3">
    <location>
        <begin position="203"/>
        <end position="229"/>
    </location>
</feature>
<gene>
    <name evidence="4" type="ORF">DNG_00314</name>
</gene>
<feature type="region of interest" description="Disordered" evidence="2">
    <location>
        <begin position="668"/>
        <end position="693"/>
    </location>
</feature>
<feature type="compositionally biased region" description="Polar residues" evidence="2">
    <location>
        <begin position="365"/>
        <end position="375"/>
    </location>
</feature>
<feature type="repeat" description="ANK" evidence="1">
    <location>
        <begin position="974"/>
        <end position="1006"/>
    </location>
</feature>
<proteinExistence type="predicted"/>
<dbReference type="Pfam" id="PF12796">
    <property type="entry name" value="Ank_2"/>
    <property type="match status" value="4"/>
</dbReference>
<feature type="compositionally biased region" description="Basic and acidic residues" evidence="2">
    <location>
        <begin position="329"/>
        <end position="347"/>
    </location>
</feature>
<feature type="repeat" description="ANK" evidence="1">
    <location>
        <begin position="1205"/>
        <end position="1237"/>
    </location>
</feature>
<feature type="transmembrane region" description="Helical" evidence="3">
    <location>
        <begin position="169"/>
        <end position="191"/>
    </location>
</feature>
<dbReference type="PRINTS" id="PR01415">
    <property type="entry name" value="ANKYRIN"/>
</dbReference>
<feature type="repeat" description="ANK" evidence="1">
    <location>
        <begin position="1072"/>
        <end position="1104"/>
    </location>
</feature>
<comment type="caution">
    <text evidence="4">The sequence shown here is derived from an EMBL/GenBank/DDBJ whole genome shotgun (WGS) entry which is preliminary data.</text>
</comment>
<evidence type="ECO:0000313" key="5">
    <source>
        <dbReference type="Proteomes" id="UP001187682"/>
    </source>
</evidence>
<keyword evidence="3" id="KW-1133">Transmembrane helix</keyword>
<dbReference type="PROSITE" id="PS50297">
    <property type="entry name" value="ANK_REP_REGION"/>
    <property type="match status" value="10"/>
</dbReference>
<evidence type="ECO:0000256" key="3">
    <source>
        <dbReference type="SAM" id="Phobius"/>
    </source>
</evidence>
<keyword evidence="1" id="KW-0040">ANK repeat</keyword>
<feature type="compositionally biased region" description="Polar residues" evidence="2">
    <location>
        <begin position="296"/>
        <end position="305"/>
    </location>
</feature>
<evidence type="ECO:0000256" key="2">
    <source>
        <dbReference type="SAM" id="MobiDB-lite"/>
    </source>
</evidence>
<organism evidence="4 5">
    <name type="scientific">Cephalotrichum gorgonifer</name>
    <dbReference type="NCBI Taxonomy" id="2041049"/>
    <lineage>
        <taxon>Eukaryota</taxon>
        <taxon>Fungi</taxon>
        <taxon>Dikarya</taxon>
        <taxon>Ascomycota</taxon>
        <taxon>Pezizomycotina</taxon>
        <taxon>Sordariomycetes</taxon>
        <taxon>Hypocreomycetidae</taxon>
        <taxon>Microascales</taxon>
        <taxon>Microascaceae</taxon>
        <taxon>Cephalotrichum</taxon>
    </lineage>
</organism>
<dbReference type="PROSITE" id="PS50088">
    <property type="entry name" value="ANK_REPEAT"/>
    <property type="match status" value="10"/>
</dbReference>
<feature type="repeat" description="ANK" evidence="1">
    <location>
        <begin position="1238"/>
        <end position="1270"/>
    </location>
</feature>
<feature type="compositionally biased region" description="Polar residues" evidence="2">
    <location>
        <begin position="566"/>
        <end position="578"/>
    </location>
</feature>
<dbReference type="Proteomes" id="UP001187682">
    <property type="component" value="Unassembled WGS sequence"/>
</dbReference>
<keyword evidence="3" id="KW-0812">Transmembrane</keyword>
<accession>A0AAE8MNP1</accession>
<feature type="repeat" description="ANK" evidence="1">
    <location>
        <begin position="1271"/>
        <end position="1303"/>
    </location>
</feature>
<keyword evidence="3" id="KW-0472">Membrane</keyword>
<dbReference type="InterPro" id="IPR002110">
    <property type="entry name" value="Ankyrin_rpt"/>
</dbReference>
<feature type="repeat" description="ANK" evidence="1">
    <location>
        <begin position="1007"/>
        <end position="1039"/>
    </location>
</feature>
<evidence type="ECO:0000313" key="4">
    <source>
        <dbReference type="EMBL" id="SPN96794.1"/>
    </source>
</evidence>